<feature type="region of interest" description="Disordered" evidence="9">
    <location>
        <begin position="1"/>
        <end position="53"/>
    </location>
</feature>
<dbReference type="GO" id="GO:0003881">
    <property type="term" value="F:CDP-diacylglycerol-inositol 3-phosphatidyltransferase activity"/>
    <property type="evidence" value="ECO:0007669"/>
    <property type="project" value="UniProtKB-EC"/>
</dbReference>
<evidence type="ECO:0000256" key="5">
    <source>
        <dbReference type="ARBA" id="ARBA00023098"/>
    </source>
</evidence>
<evidence type="ECO:0000256" key="9">
    <source>
        <dbReference type="SAM" id="MobiDB-lite"/>
    </source>
</evidence>
<proteinExistence type="inferred from homology"/>
<dbReference type="EC" id="2.7.8.11" evidence="11"/>
<dbReference type="InterPro" id="IPR000462">
    <property type="entry name" value="CDP-OH_P_trans"/>
</dbReference>
<gene>
    <name evidence="11" type="ORF">PECM_000658</name>
</gene>
<keyword evidence="12" id="KW-1185">Reference proteome</keyword>
<sequence length="320" mass="35587">MSARTRRQKAALDVSADDGEVLDAGNGNGNLEVPSAAPKSTRRASSKKRSRSAVRVEEDNEENIFLFAPNLIGYFRVVLAFASLYYMPLHPRTCSLLYSVSCLLDALDGYAARYFNQSTTFGAVLDMVTDRCTTSCLLVFLSSAWPRWAIVFQGLICLDLASHYMHMYATLSMGGSDQSHKKIDSSRSWILYQYYHSRVVLFVCCALNELFFIGLYLLSFSSPILSPSLLQPVGDTQPSSAQPGNPAHPIPTSLFASPWSAGALEMARANKIDSFWPWVITGIAAPVMLFKQFVNVVQMVNASRWLAEGDRLNRRANRKR</sequence>
<evidence type="ECO:0000256" key="4">
    <source>
        <dbReference type="ARBA" id="ARBA00022989"/>
    </source>
</evidence>
<dbReference type="PROSITE" id="PS00379">
    <property type="entry name" value="CDP_ALCOHOL_P_TRANSF"/>
    <property type="match status" value="1"/>
</dbReference>
<dbReference type="GO" id="GO:0005794">
    <property type="term" value="C:Golgi apparatus"/>
    <property type="evidence" value="ECO:0007669"/>
    <property type="project" value="TreeGrafter"/>
</dbReference>
<dbReference type="PANTHER" id="PTHR15362">
    <property type="entry name" value="PHOSPHATIDYLINOSITOL SYNTHASE"/>
    <property type="match status" value="1"/>
</dbReference>
<comment type="subcellular location">
    <subcellularLocation>
        <location evidence="1">Membrane</location>
        <topology evidence="1">Multi-pass membrane protein</topology>
    </subcellularLocation>
</comment>
<feature type="transmembrane region" description="Helical" evidence="10">
    <location>
        <begin position="199"/>
        <end position="218"/>
    </location>
</feature>
<evidence type="ECO:0000256" key="1">
    <source>
        <dbReference type="ARBA" id="ARBA00004141"/>
    </source>
</evidence>
<organism evidence="11 12">
    <name type="scientific">Penicillium ucsense</name>
    <dbReference type="NCBI Taxonomy" id="2839758"/>
    <lineage>
        <taxon>Eukaryota</taxon>
        <taxon>Fungi</taxon>
        <taxon>Dikarya</taxon>
        <taxon>Ascomycota</taxon>
        <taxon>Pezizomycotina</taxon>
        <taxon>Eurotiomycetes</taxon>
        <taxon>Eurotiomycetidae</taxon>
        <taxon>Eurotiales</taxon>
        <taxon>Aspergillaceae</taxon>
        <taxon>Penicillium</taxon>
    </lineage>
</organism>
<keyword evidence="5" id="KW-0443">Lipid metabolism</keyword>
<comment type="caution">
    <text evidence="11">The sequence shown here is derived from an EMBL/GenBank/DDBJ whole genome shotgun (WGS) entry which is preliminary data.</text>
</comment>
<evidence type="ECO:0000256" key="3">
    <source>
        <dbReference type="ARBA" id="ARBA00022692"/>
    </source>
</evidence>
<keyword evidence="7" id="KW-1208">Phospholipid metabolism</keyword>
<evidence type="ECO:0000256" key="10">
    <source>
        <dbReference type="SAM" id="Phobius"/>
    </source>
</evidence>
<keyword evidence="6 10" id="KW-0472">Membrane</keyword>
<dbReference type="FunFam" id="1.20.120.1760:FF:000011">
    <property type="entry name" value="Cdp-diacylglycerol-inositol 3-phosphatidyltransferase pis"/>
    <property type="match status" value="1"/>
</dbReference>
<dbReference type="Proteomes" id="UP000631181">
    <property type="component" value="Unassembled WGS sequence"/>
</dbReference>
<reference evidence="11" key="1">
    <citation type="journal article" date="2020" name="Front. Microbiol.">
        <title>Gene regulatory networks of Penicillium echinulatum 2HH and Penicillium oxalicum 114-2 inferred by a computational biology approach.</title>
        <authorList>
            <person name="Lenz A.R."/>
            <person name="Galan-Vasquez E."/>
            <person name="Balbinot E."/>
            <person name="De Abreu F.P."/>
            <person name="De Oliveira N.S."/>
            <person name="Da Rosa L.O."/>
            <person name="De Avila E Silva S."/>
            <person name="Camassola M."/>
            <person name="Dillon A.J.P."/>
            <person name="Perez-Rueda E."/>
        </authorList>
    </citation>
    <scope>NUCLEOTIDE SEQUENCE</scope>
    <source>
        <strain evidence="11">S1M29</strain>
    </source>
</reference>
<evidence type="ECO:0000256" key="8">
    <source>
        <dbReference type="RuleBase" id="RU003750"/>
    </source>
</evidence>
<dbReference type="InterPro" id="IPR043130">
    <property type="entry name" value="CDP-OH_PTrfase_TM_dom"/>
</dbReference>
<dbReference type="EMBL" id="WIWV01000108">
    <property type="protein sequence ID" value="KAF7713726.1"/>
    <property type="molecule type" value="Genomic_DNA"/>
</dbReference>
<keyword evidence="3 10" id="KW-0812">Transmembrane</keyword>
<dbReference type="GO" id="GO:0016020">
    <property type="term" value="C:membrane"/>
    <property type="evidence" value="ECO:0007669"/>
    <property type="project" value="UniProtKB-SubCell"/>
</dbReference>
<evidence type="ECO:0000313" key="12">
    <source>
        <dbReference type="Proteomes" id="UP000631181"/>
    </source>
</evidence>
<dbReference type="OrthoDB" id="10251079at2759"/>
<name>A0A8J8VXS6_9EURO</name>
<evidence type="ECO:0000256" key="7">
    <source>
        <dbReference type="ARBA" id="ARBA00023264"/>
    </source>
</evidence>
<protein>
    <submittedName>
        <fullName evidence="11">Phosphatidylinositol synthase</fullName>
        <ecNumber evidence="11">2.7.8.11</ecNumber>
    </submittedName>
</protein>
<dbReference type="InterPro" id="IPR048254">
    <property type="entry name" value="CDP_ALCOHOL_P_TRANSF_CS"/>
</dbReference>
<keyword evidence="2 8" id="KW-0808">Transferase</keyword>
<evidence type="ECO:0000256" key="6">
    <source>
        <dbReference type="ARBA" id="ARBA00023136"/>
    </source>
</evidence>
<comment type="similarity">
    <text evidence="8">Belongs to the CDP-alcohol phosphatidyltransferase class-I family.</text>
</comment>
<dbReference type="AlphaFoldDB" id="A0A8J8VXS6"/>
<evidence type="ECO:0000313" key="11">
    <source>
        <dbReference type="EMBL" id="KAF7713726.1"/>
    </source>
</evidence>
<evidence type="ECO:0000256" key="2">
    <source>
        <dbReference type="ARBA" id="ARBA00022679"/>
    </source>
</evidence>
<dbReference type="GO" id="GO:0006661">
    <property type="term" value="P:phosphatidylinositol biosynthetic process"/>
    <property type="evidence" value="ECO:0007669"/>
    <property type="project" value="TreeGrafter"/>
</dbReference>
<dbReference type="Pfam" id="PF01066">
    <property type="entry name" value="CDP-OH_P_transf"/>
    <property type="match status" value="1"/>
</dbReference>
<accession>A0A8J8VXS6</accession>
<feature type="compositionally biased region" description="Basic residues" evidence="9">
    <location>
        <begin position="40"/>
        <end position="52"/>
    </location>
</feature>
<feature type="transmembrane region" description="Helical" evidence="10">
    <location>
        <begin position="275"/>
        <end position="294"/>
    </location>
</feature>
<dbReference type="Gene3D" id="1.20.120.1760">
    <property type="match status" value="1"/>
</dbReference>
<dbReference type="PANTHER" id="PTHR15362:SF4">
    <property type="entry name" value="CDP-DIACYLGLYCEROL--INOSITOL 3-PHOSPHATIDYLTRANSFERASE"/>
    <property type="match status" value="1"/>
</dbReference>
<keyword evidence="4 10" id="KW-1133">Transmembrane helix</keyword>